<keyword evidence="5" id="KW-0804">Transcription</keyword>
<evidence type="ECO:0000256" key="3">
    <source>
        <dbReference type="ARBA" id="ARBA00023015"/>
    </source>
</evidence>
<evidence type="ECO:0000256" key="7">
    <source>
        <dbReference type="SAM" id="MobiDB-lite"/>
    </source>
</evidence>
<dbReference type="Proteomes" id="UP000276215">
    <property type="component" value="Unassembled WGS sequence"/>
</dbReference>
<keyword evidence="10" id="KW-1185">Reference proteome</keyword>
<dbReference type="PROSITE" id="PS00463">
    <property type="entry name" value="ZN2_CY6_FUNGAL_1"/>
    <property type="match status" value="1"/>
</dbReference>
<dbReference type="InterPro" id="IPR036864">
    <property type="entry name" value="Zn2-C6_fun-type_DNA-bd_sf"/>
</dbReference>
<keyword evidence="3" id="KW-0805">Transcription regulation</keyword>
<dbReference type="GO" id="GO:0003677">
    <property type="term" value="F:DNA binding"/>
    <property type="evidence" value="ECO:0007669"/>
    <property type="project" value="UniProtKB-KW"/>
</dbReference>
<dbReference type="PANTHER" id="PTHR46910">
    <property type="entry name" value="TRANSCRIPTION FACTOR PDR1"/>
    <property type="match status" value="1"/>
</dbReference>
<comment type="subcellular location">
    <subcellularLocation>
        <location evidence="1">Nucleus</location>
    </subcellularLocation>
</comment>
<evidence type="ECO:0000256" key="6">
    <source>
        <dbReference type="ARBA" id="ARBA00023242"/>
    </source>
</evidence>
<dbReference type="GO" id="GO:0006351">
    <property type="term" value="P:DNA-templated transcription"/>
    <property type="evidence" value="ECO:0007669"/>
    <property type="project" value="InterPro"/>
</dbReference>
<dbReference type="Gene3D" id="4.10.240.10">
    <property type="entry name" value="Zn(2)-C6 fungal-type DNA-binding domain"/>
    <property type="match status" value="1"/>
</dbReference>
<dbReference type="SMART" id="SM00066">
    <property type="entry name" value="GAL4"/>
    <property type="match status" value="1"/>
</dbReference>
<dbReference type="InterPro" id="IPR001138">
    <property type="entry name" value="Zn2Cys6_DnaBD"/>
</dbReference>
<dbReference type="SUPFAM" id="SSF57701">
    <property type="entry name" value="Zn2/Cys6 DNA-binding domain"/>
    <property type="match status" value="1"/>
</dbReference>
<gene>
    <name evidence="9" type="ORF">L873DRAFT_1847231</name>
</gene>
<evidence type="ECO:0000256" key="4">
    <source>
        <dbReference type="ARBA" id="ARBA00023125"/>
    </source>
</evidence>
<dbReference type="PROSITE" id="PS50048">
    <property type="entry name" value="ZN2_CY6_FUNGAL_2"/>
    <property type="match status" value="1"/>
</dbReference>
<dbReference type="GO" id="GO:0005634">
    <property type="term" value="C:nucleus"/>
    <property type="evidence" value="ECO:0007669"/>
    <property type="project" value="UniProtKB-SubCell"/>
</dbReference>
<name>A0A3N4J5K9_9PEZI</name>
<dbReference type="SMART" id="SM00906">
    <property type="entry name" value="Fungal_trans"/>
    <property type="match status" value="1"/>
</dbReference>
<feature type="region of interest" description="Disordered" evidence="7">
    <location>
        <begin position="63"/>
        <end position="86"/>
    </location>
</feature>
<keyword evidence="4" id="KW-0238">DNA-binding</keyword>
<dbReference type="Pfam" id="PF04082">
    <property type="entry name" value="Fungal_trans"/>
    <property type="match status" value="1"/>
</dbReference>
<dbReference type="AlphaFoldDB" id="A0A3N4J5K9"/>
<evidence type="ECO:0000256" key="5">
    <source>
        <dbReference type="ARBA" id="ARBA00023163"/>
    </source>
</evidence>
<evidence type="ECO:0000313" key="9">
    <source>
        <dbReference type="EMBL" id="RPA93465.1"/>
    </source>
</evidence>
<reference evidence="9 10" key="1">
    <citation type="journal article" date="2018" name="Nat. Ecol. Evol.">
        <title>Pezizomycetes genomes reveal the molecular basis of ectomycorrhizal truffle lifestyle.</title>
        <authorList>
            <person name="Murat C."/>
            <person name="Payen T."/>
            <person name="Noel B."/>
            <person name="Kuo A."/>
            <person name="Morin E."/>
            <person name="Chen J."/>
            <person name="Kohler A."/>
            <person name="Krizsan K."/>
            <person name="Balestrini R."/>
            <person name="Da Silva C."/>
            <person name="Montanini B."/>
            <person name="Hainaut M."/>
            <person name="Levati E."/>
            <person name="Barry K.W."/>
            <person name="Belfiori B."/>
            <person name="Cichocki N."/>
            <person name="Clum A."/>
            <person name="Dockter R.B."/>
            <person name="Fauchery L."/>
            <person name="Guy J."/>
            <person name="Iotti M."/>
            <person name="Le Tacon F."/>
            <person name="Lindquist E.A."/>
            <person name="Lipzen A."/>
            <person name="Malagnac F."/>
            <person name="Mello A."/>
            <person name="Molinier V."/>
            <person name="Miyauchi S."/>
            <person name="Poulain J."/>
            <person name="Riccioni C."/>
            <person name="Rubini A."/>
            <person name="Sitrit Y."/>
            <person name="Splivallo R."/>
            <person name="Traeger S."/>
            <person name="Wang M."/>
            <person name="Zifcakova L."/>
            <person name="Wipf D."/>
            <person name="Zambonelli A."/>
            <person name="Paolocci F."/>
            <person name="Nowrousian M."/>
            <person name="Ottonello S."/>
            <person name="Baldrian P."/>
            <person name="Spatafora J.W."/>
            <person name="Henrissat B."/>
            <person name="Nagy L.G."/>
            <person name="Aury J.M."/>
            <person name="Wincker P."/>
            <person name="Grigoriev I.V."/>
            <person name="Bonfante P."/>
            <person name="Martin F.M."/>
        </authorList>
    </citation>
    <scope>NUCLEOTIDE SEQUENCE [LARGE SCALE GENOMIC DNA]</scope>
    <source>
        <strain evidence="9 10">120613-1</strain>
    </source>
</reference>
<proteinExistence type="predicted"/>
<dbReference type="STRING" id="1336337.A0A3N4J5K9"/>
<accession>A0A3N4J5K9</accession>
<feature type="domain" description="Zn(2)-C6 fungal-type" evidence="8">
    <location>
        <begin position="26"/>
        <end position="56"/>
    </location>
</feature>
<dbReference type="CDD" id="cd12148">
    <property type="entry name" value="fungal_TF_MHR"/>
    <property type="match status" value="1"/>
</dbReference>
<sequence length="671" mass="75784">MAMEPPPIIQPTPSSPSAVEFTRFRACDHCRRKKIKCDGRVTGCRNCITSNLQCLYNAPRTSGRKRSLATKQKRSGSEGSAGPAAAAELEERLNRIEQAIKEHLTNRLAHGDITSNIAPSAPHKKSTTRSDLVTEQSNRLYIWRLSMEDDSNMVGEDPEGLLEDFHGRIKFIGESSVLSVFLPRGLRWMTEKLGKDFEHPFCQAKMLEVAGNEHWKGSNPIMGSVDFFGGEETPLPPRPTVMQYVNNYMNRMNPWLPIYDRDQFLSELDYFYEHGEKAPPAWILSLNMIIAMGCRSTATQPSKEQWESEEKESWLYFRNACNGIPLVLFTNRDISAVQALLAMIVFLTETPNLESVFTLLGIATSIGNDLGIHRNSASQRFDPHEIEIRRKVFWVAYLMDKELSMRTGRPSTIVDNDFTVKLPSVNSPDDTPGQFFLELSKLARIQSKVARLLCSPRGKQTLPDSALLNAIALLDSELEQWRAGCGKPMEISVGKLKKRDVFECVHFLKLRLAYYSCSAAIRRPLSPAFDFPWDRTQPPQMALFEGFENCLQAARSALTYVDLVEELNFRVYRSCAISFICAAIILFTNILDDPFAECVRADHARILRLGEYLKTRVEAGVEHISELFFVTYTLGNLTEQLLEKISYKGFNGAAEVEGDEWVDVGAFISLE</sequence>
<dbReference type="InterPro" id="IPR007219">
    <property type="entry name" value="XnlR_reg_dom"/>
</dbReference>
<dbReference type="GO" id="GO:0008270">
    <property type="term" value="F:zinc ion binding"/>
    <property type="evidence" value="ECO:0007669"/>
    <property type="project" value="InterPro"/>
</dbReference>
<evidence type="ECO:0000259" key="8">
    <source>
        <dbReference type="PROSITE" id="PS50048"/>
    </source>
</evidence>
<dbReference type="EMBL" id="ML120452">
    <property type="protein sequence ID" value="RPA93465.1"/>
    <property type="molecule type" value="Genomic_DNA"/>
</dbReference>
<organism evidence="9 10">
    <name type="scientific">Choiromyces venosus 120613-1</name>
    <dbReference type="NCBI Taxonomy" id="1336337"/>
    <lineage>
        <taxon>Eukaryota</taxon>
        <taxon>Fungi</taxon>
        <taxon>Dikarya</taxon>
        <taxon>Ascomycota</taxon>
        <taxon>Pezizomycotina</taxon>
        <taxon>Pezizomycetes</taxon>
        <taxon>Pezizales</taxon>
        <taxon>Tuberaceae</taxon>
        <taxon>Choiromyces</taxon>
    </lineage>
</organism>
<protein>
    <recommendedName>
        <fullName evidence="8">Zn(2)-C6 fungal-type domain-containing protein</fullName>
    </recommendedName>
</protein>
<keyword evidence="2" id="KW-0479">Metal-binding</keyword>
<keyword evidence="6" id="KW-0539">Nucleus</keyword>
<dbReference type="GO" id="GO:0000981">
    <property type="term" value="F:DNA-binding transcription factor activity, RNA polymerase II-specific"/>
    <property type="evidence" value="ECO:0007669"/>
    <property type="project" value="InterPro"/>
</dbReference>
<feature type="compositionally biased region" description="Low complexity" evidence="7">
    <location>
        <begin position="77"/>
        <end position="86"/>
    </location>
</feature>
<evidence type="ECO:0000256" key="1">
    <source>
        <dbReference type="ARBA" id="ARBA00004123"/>
    </source>
</evidence>
<dbReference type="InterPro" id="IPR050987">
    <property type="entry name" value="AtrR-like"/>
</dbReference>
<dbReference type="PANTHER" id="PTHR46910:SF37">
    <property type="entry name" value="ZN(II)2CYS6 TRANSCRIPTION FACTOR (EUROFUNG)"/>
    <property type="match status" value="1"/>
</dbReference>
<dbReference type="CDD" id="cd00067">
    <property type="entry name" value="GAL4"/>
    <property type="match status" value="1"/>
</dbReference>
<evidence type="ECO:0000313" key="10">
    <source>
        <dbReference type="Proteomes" id="UP000276215"/>
    </source>
</evidence>
<feature type="compositionally biased region" description="Basic residues" evidence="7">
    <location>
        <begin position="63"/>
        <end position="74"/>
    </location>
</feature>
<dbReference type="OrthoDB" id="2123952at2759"/>
<dbReference type="Pfam" id="PF00172">
    <property type="entry name" value="Zn_clus"/>
    <property type="match status" value="1"/>
</dbReference>
<evidence type="ECO:0000256" key="2">
    <source>
        <dbReference type="ARBA" id="ARBA00022723"/>
    </source>
</evidence>